<dbReference type="SUPFAM" id="SSF46785">
    <property type="entry name" value="Winged helix' DNA-binding domain"/>
    <property type="match status" value="1"/>
</dbReference>
<protein>
    <submittedName>
        <fullName evidence="2">DNA-binding MarR family transcriptional regulator</fullName>
    </submittedName>
</protein>
<name>A0A7W7GT40_9ACTN</name>
<dbReference type="GO" id="GO:0003677">
    <property type="term" value="F:DNA binding"/>
    <property type="evidence" value="ECO:0007669"/>
    <property type="project" value="UniProtKB-KW"/>
</dbReference>
<keyword evidence="3" id="KW-1185">Reference proteome</keyword>
<dbReference type="Proteomes" id="UP000546162">
    <property type="component" value="Unassembled WGS sequence"/>
</dbReference>
<dbReference type="InterPro" id="IPR000835">
    <property type="entry name" value="HTH_MarR-typ"/>
</dbReference>
<proteinExistence type="predicted"/>
<sequence>MAASNEPDLTDIAEQLRQACARLVRTTRAHADSLPRTHAETMGYLSREGPRTIAELAALRRVTHQSMSRTVAELERLDFVSRTPNPADARGFVITLTPHGEIALDHDRSARREWVASRIATTLTRDEQRLLAAIPALLDRLAEPPTR</sequence>
<dbReference type="InterPro" id="IPR036388">
    <property type="entry name" value="WH-like_DNA-bd_sf"/>
</dbReference>
<dbReference type="Gene3D" id="1.10.287.100">
    <property type="match status" value="1"/>
</dbReference>
<dbReference type="GO" id="GO:0003700">
    <property type="term" value="F:DNA-binding transcription factor activity"/>
    <property type="evidence" value="ECO:0007669"/>
    <property type="project" value="InterPro"/>
</dbReference>
<organism evidence="2 3">
    <name type="scientific">Actinoplanes octamycinicus</name>
    <dbReference type="NCBI Taxonomy" id="135948"/>
    <lineage>
        <taxon>Bacteria</taxon>
        <taxon>Bacillati</taxon>
        <taxon>Actinomycetota</taxon>
        <taxon>Actinomycetes</taxon>
        <taxon>Micromonosporales</taxon>
        <taxon>Micromonosporaceae</taxon>
        <taxon>Actinoplanes</taxon>
    </lineage>
</organism>
<dbReference type="EMBL" id="JACHNB010000001">
    <property type="protein sequence ID" value="MBB4737737.1"/>
    <property type="molecule type" value="Genomic_DNA"/>
</dbReference>
<dbReference type="SMART" id="SM00347">
    <property type="entry name" value="HTH_MARR"/>
    <property type="match status" value="1"/>
</dbReference>
<dbReference type="InterPro" id="IPR036390">
    <property type="entry name" value="WH_DNA-bd_sf"/>
</dbReference>
<feature type="domain" description="HTH marR-type" evidence="1">
    <location>
        <begin position="6"/>
        <end position="143"/>
    </location>
</feature>
<reference evidence="2 3" key="1">
    <citation type="submission" date="2020-08" db="EMBL/GenBank/DDBJ databases">
        <title>Sequencing the genomes of 1000 actinobacteria strains.</title>
        <authorList>
            <person name="Klenk H.-P."/>
        </authorList>
    </citation>
    <scope>NUCLEOTIDE SEQUENCE [LARGE SCALE GENOMIC DNA]</scope>
    <source>
        <strain evidence="2 3">DSM 45809</strain>
    </source>
</reference>
<dbReference type="Pfam" id="PF12802">
    <property type="entry name" value="MarR_2"/>
    <property type="match status" value="1"/>
</dbReference>
<evidence type="ECO:0000259" key="1">
    <source>
        <dbReference type="PROSITE" id="PS50995"/>
    </source>
</evidence>
<dbReference type="PROSITE" id="PS50995">
    <property type="entry name" value="HTH_MARR_2"/>
    <property type="match status" value="1"/>
</dbReference>
<dbReference type="PANTHER" id="PTHR39515">
    <property type="entry name" value="CONSERVED PROTEIN"/>
    <property type="match status" value="1"/>
</dbReference>
<dbReference type="RefSeq" id="WP_185038112.1">
    <property type="nucleotide sequence ID" value="NZ_BAABFG010000005.1"/>
</dbReference>
<comment type="caution">
    <text evidence="2">The sequence shown here is derived from an EMBL/GenBank/DDBJ whole genome shotgun (WGS) entry which is preliminary data.</text>
</comment>
<keyword evidence="2" id="KW-0238">DNA-binding</keyword>
<dbReference type="Gene3D" id="1.10.10.10">
    <property type="entry name" value="Winged helix-like DNA-binding domain superfamily/Winged helix DNA-binding domain"/>
    <property type="match status" value="1"/>
</dbReference>
<dbReference type="AlphaFoldDB" id="A0A7W7GT40"/>
<gene>
    <name evidence="2" type="ORF">BJY16_001196</name>
</gene>
<dbReference type="PANTHER" id="PTHR39515:SF2">
    <property type="entry name" value="HTH-TYPE TRANSCRIPTIONAL REGULATOR RV0880"/>
    <property type="match status" value="1"/>
</dbReference>
<accession>A0A7W7GT40</accession>
<dbReference type="InterPro" id="IPR052526">
    <property type="entry name" value="HTH-type_Bedaq_tolerance"/>
</dbReference>
<evidence type="ECO:0000313" key="2">
    <source>
        <dbReference type="EMBL" id="MBB4737737.1"/>
    </source>
</evidence>
<evidence type="ECO:0000313" key="3">
    <source>
        <dbReference type="Proteomes" id="UP000546162"/>
    </source>
</evidence>